<dbReference type="GO" id="GO:0047617">
    <property type="term" value="F:fatty acyl-CoA hydrolase activity"/>
    <property type="evidence" value="ECO:0007669"/>
    <property type="project" value="InterPro"/>
</dbReference>
<dbReference type="InterPro" id="IPR003736">
    <property type="entry name" value="PAAI_dom"/>
</dbReference>
<evidence type="ECO:0000256" key="11">
    <source>
        <dbReference type="ARBA" id="ARBA00023212"/>
    </source>
</evidence>
<dbReference type="AlphaFoldDB" id="A0A914EGM6"/>
<keyword evidence="12" id="KW-0539">Nucleus</keyword>
<dbReference type="Gene3D" id="3.10.129.10">
    <property type="entry name" value="Hotdog Thioesterase"/>
    <property type="match status" value="1"/>
</dbReference>
<evidence type="ECO:0000313" key="26">
    <source>
        <dbReference type="WBParaSite" id="ACRNAN_scaffold7638.g16329.t1"/>
    </source>
</evidence>
<dbReference type="PANTHER" id="PTHR21660:SF1">
    <property type="entry name" value="ACYL-COENZYME A THIOESTERASE 13"/>
    <property type="match status" value="1"/>
</dbReference>
<sequence>MSTTNGVNNIETEKDVMDEKNAYLNGLVEAIKKLQTDTNFNRVASKIKAVSASPKSIVVELEVDESHANSKGTLHGGQITVLVDIVTARAVGVTVKETPMVSLEISASYLLPVKIGETILIEGIVLKIGRNITFAEAEFRRKSDNALIAKGKHTIVMMNHLKPTNGEKIEQF</sequence>
<dbReference type="InterPro" id="IPR006683">
    <property type="entry name" value="Thioestr_dom"/>
</dbReference>
<dbReference type="WBParaSite" id="ACRNAN_scaffold7638.g16329.t1">
    <property type="protein sequence ID" value="ACRNAN_scaffold7638.g16329.t1"/>
    <property type="gene ID" value="ACRNAN_scaffold7638.g16329"/>
</dbReference>
<evidence type="ECO:0000256" key="4">
    <source>
        <dbReference type="ARBA" id="ARBA00004514"/>
    </source>
</evidence>
<comment type="catalytic activity">
    <reaction evidence="17">
        <text>a fatty acyl-CoA + H2O = a fatty acid + CoA + H(+)</text>
        <dbReference type="Rhea" id="RHEA:16781"/>
        <dbReference type="ChEBI" id="CHEBI:15377"/>
        <dbReference type="ChEBI" id="CHEBI:15378"/>
        <dbReference type="ChEBI" id="CHEBI:28868"/>
        <dbReference type="ChEBI" id="CHEBI:57287"/>
        <dbReference type="ChEBI" id="CHEBI:77636"/>
    </reaction>
    <physiologicalReaction direction="left-to-right" evidence="17">
        <dbReference type="Rhea" id="RHEA:16782"/>
    </physiologicalReaction>
</comment>
<dbReference type="PANTHER" id="PTHR21660">
    <property type="entry name" value="THIOESTERASE SUPERFAMILY MEMBER-RELATED"/>
    <property type="match status" value="1"/>
</dbReference>
<evidence type="ECO:0000256" key="20">
    <source>
        <dbReference type="ARBA" id="ARBA00067273"/>
    </source>
</evidence>
<comment type="function">
    <text evidence="18">Catalyzes the hydrolysis of acyl-CoAs into free fatty acids and coenzyme A (CoASH), regulating their respective intracellular levels. Has acyl-CoA thioesterase activity towards medium (C12) and long-chain (C18) fatty acyl-CoA substrates. Can also hydrolyze 3-hydroxyphenylacetyl-CoA and 3,4-dihydroxyphenylacetyl-CoA (in vitro). May play a role in controlling adaptive thermogenesis.</text>
</comment>
<evidence type="ECO:0000256" key="1">
    <source>
        <dbReference type="ARBA" id="ARBA00004123"/>
    </source>
</evidence>
<dbReference type="FunFam" id="3.10.129.10:FF:000021">
    <property type="entry name" value="Acyl-coenzyme A thioesterase 13"/>
    <property type="match status" value="1"/>
</dbReference>
<keyword evidence="10" id="KW-0496">Mitochondrion</keyword>
<dbReference type="SUPFAM" id="SSF54637">
    <property type="entry name" value="Thioesterase/thiol ester dehydrase-isomerase"/>
    <property type="match status" value="1"/>
</dbReference>
<dbReference type="GO" id="GO:0005819">
    <property type="term" value="C:spindle"/>
    <property type="evidence" value="ECO:0007669"/>
    <property type="project" value="UniProtKB-SubCell"/>
</dbReference>
<dbReference type="GO" id="GO:0005634">
    <property type="term" value="C:nucleus"/>
    <property type="evidence" value="ECO:0007669"/>
    <property type="project" value="UniProtKB-SubCell"/>
</dbReference>
<evidence type="ECO:0000256" key="17">
    <source>
        <dbReference type="ARBA" id="ARBA00052976"/>
    </source>
</evidence>
<comment type="similarity">
    <text evidence="5">Belongs to the thioesterase PaaI family.</text>
</comment>
<comment type="subcellular location">
    <subcellularLocation>
        <location evidence="3">Cytoplasm</location>
        <location evidence="3">Cytoskeleton</location>
        <location evidence="3">Spindle</location>
    </subcellularLocation>
    <subcellularLocation>
        <location evidence="4">Cytoplasm</location>
        <location evidence="4">Cytosol</location>
    </subcellularLocation>
    <subcellularLocation>
        <location evidence="2">Mitochondrion</location>
    </subcellularLocation>
    <subcellularLocation>
        <location evidence="1">Nucleus</location>
    </subcellularLocation>
</comment>
<keyword evidence="11" id="KW-0206">Cytoskeleton</keyword>
<evidence type="ECO:0000256" key="12">
    <source>
        <dbReference type="ARBA" id="ARBA00023242"/>
    </source>
</evidence>
<evidence type="ECO:0000256" key="21">
    <source>
        <dbReference type="ARBA" id="ARBA00075657"/>
    </source>
</evidence>
<evidence type="ECO:0000256" key="23">
    <source>
        <dbReference type="ARBA" id="ARBA00083956"/>
    </source>
</evidence>
<evidence type="ECO:0000256" key="15">
    <source>
        <dbReference type="ARBA" id="ARBA00048074"/>
    </source>
</evidence>
<keyword evidence="9" id="KW-0443">Lipid metabolism</keyword>
<keyword evidence="8" id="KW-0007">Acetylation</keyword>
<comment type="catalytic activity">
    <reaction evidence="16">
        <text>hexanoyl-CoA + H2O = hexanoate + CoA + H(+)</text>
        <dbReference type="Rhea" id="RHEA:40115"/>
        <dbReference type="ChEBI" id="CHEBI:15377"/>
        <dbReference type="ChEBI" id="CHEBI:15378"/>
        <dbReference type="ChEBI" id="CHEBI:17120"/>
        <dbReference type="ChEBI" id="CHEBI:57287"/>
        <dbReference type="ChEBI" id="CHEBI:62620"/>
    </reaction>
    <physiologicalReaction direction="left-to-right" evidence="16">
        <dbReference type="Rhea" id="RHEA:40116"/>
    </physiologicalReaction>
</comment>
<dbReference type="Proteomes" id="UP000887540">
    <property type="component" value="Unplaced"/>
</dbReference>
<evidence type="ECO:0000313" key="25">
    <source>
        <dbReference type="Proteomes" id="UP000887540"/>
    </source>
</evidence>
<evidence type="ECO:0000256" key="9">
    <source>
        <dbReference type="ARBA" id="ARBA00023098"/>
    </source>
</evidence>
<keyword evidence="6" id="KW-0963">Cytoplasm</keyword>
<comment type="catalytic activity">
    <reaction evidence="13">
        <text>octanoyl-CoA + H2O = octanoate + CoA + H(+)</text>
        <dbReference type="Rhea" id="RHEA:30143"/>
        <dbReference type="ChEBI" id="CHEBI:15377"/>
        <dbReference type="ChEBI" id="CHEBI:15378"/>
        <dbReference type="ChEBI" id="CHEBI:25646"/>
        <dbReference type="ChEBI" id="CHEBI:57287"/>
        <dbReference type="ChEBI" id="CHEBI:57386"/>
    </reaction>
    <physiologicalReaction direction="left-to-right" evidence="13">
        <dbReference type="Rhea" id="RHEA:30144"/>
    </physiologicalReaction>
</comment>
<keyword evidence="7" id="KW-0378">Hydrolase</keyword>
<dbReference type="GO" id="GO:0005829">
    <property type="term" value="C:cytosol"/>
    <property type="evidence" value="ECO:0007669"/>
    <property type="project" value="UniProtKB-SubCell"/>
</dbReference>
<evidence type="ECO:0000256" key="8">
    <source>
        <dbReference type="ARBA" id="ARBA00022990"/>
    </source>
</evidence>
<comment type="catalytic activity">
    <reaction evidence="15">
        <text>dodecanoyl-CoA + H2O = dodecanoate + CoA + H(+)</text>
        <dbReference type="Rhea" id="RHEA:30135"/>
        <dbReference type="ChEBI" id="CHEBI:15377"/>
        <dbReference type="ChEBI" id="CHEBI:15378"/>
        <dbReference type="ChEBI" id="CHEBI:18262"/>
        <dbReference type="ChEBI" id="CHEBI:57287"/>
        <dbReference type="ChEBI" id="CHEBI:57375"/>
    </reaction>
    <physiologicalReaction direction="left-to-right" evidence="15">
        <dbReference type="Rhea" id="RHEA:30136"/>
    </physiologicalReaction>
</comment>
<protein>
    <recommendedName>
        <fullName evidence="20">Acyl-coenzyme A thioesterase 13</fullName>
    </recommendedName>
    <alternativeName>
        <fullName evidence="22">Hotdog-fold thioesterase superfamily member 2</fullName>
    </alternativeName>
    <alternativeName>
        <fullName evidence="21">Palmitoyl-CoA hydrolase</fullName>
    </alternativeName>
    <alternativeName>
        <fullName evidence="23">Thioesterase superfamily member 2</fullName>
    </alternativeName>
</protein>
<evidence type="ECO:0000256" key="5">
    <source>
        <dbReference type="ARBA" id="ARBA00008324"/>
    </source>
</evidence>
<reference evidence="26" key="1">
    <citation type="submission" date="2022-11" db="UniProtKB">
        <authorList>
            <consortium name="WormBaseParasite"/>
        </authorList>
    </citation>
    <scope>IDENTIFICATION</scope>
</reference>
<dbReference type="CDD" id="cd03443">
    <property type="entry name" value="PaaI_thioesterase"/>
    <property type="match status" value="1"/>
</dbReference>
<dbReference type="InterPro" id="IPR039298">
    <property type="entry name" value="ACOT13"/>
</dbReference>
<evidence type="ECO:0000256" key="13">
    <source>
        <dbReference type="ARBA" id="ARBA00047588"/>
    </source>
</evidence>
<evidence type="ECO:0000256" key="19">
    <source>
        <dbReference type="ARBA" id="ARBA00064709"/>
    </source>
</evidence>
<keyword evidence="25" id="KW-1185">Reference proteome</keyword>
<evidence type="ECO:0000256" key="3">
    <source>
        <dbReference type="ARBA" id="ARBA00004186"/>
    </source>
</evidence>
<comment type="catalytic activity">
    <reaction evidence="14">
        <text>decanoyl-CoA + H2O = decanoate + CoA + H(+)</text>
        <dbReference type="Rhea" id="RHEA:40059"/>
        <dbReference type="ChEBI" id="CHEBI:15377"/>
        <dbReference type="ChEBI" id="CHEBI:15378"/>
        <dbReference type="ChEBI" id="CHEBI:27689"/>
        <dbReference type="ChEBI" id="CHEBI:57287"/>
        <dbReference type="ChEBI" id="CHEBI:61430"/>
    </reaction>
    <physiologicalReaction direction="left-to-right" evidence="14">
        <dbReference type="Rhea" id="RHEA:40060"/>
    </physiologicalReaction>
</comment>
<evidence type="ECO:0000259" key="24">
    <source>
        <dbReference type="Pfam" id="PF03061"/>
    </source>
</evidence>
<dbReference type="Pfam" id="PF03061">
    <property type="entry name" value="4HBT"/>
    <property type="match status" value="1"/>
</dbReference>
<evidence type="ECO:0000256" key="2">
    <source>
        <dbReference type="ARBA" id="ARBA00004173"/>
    </source>
</evidence>
<organism evidence="25 26">
    <name type="scientific">Acrobeloides nanus</name>
    <dbReference type="NCBI Taxonomy" id="290746"/>
    <lineage>
        <taxon>Eukaryota</taxon>
        <taxon>Metazoa</taxon>
        <taxon>Ecdysozoa</taxon>
        <taxon>Nematoda</taxon>
        <taxon>Chromadorea</taxon>
        <taxon>Rhabditida</taxon>
        <taxon>Tylenchina</taxon>
        <taxon>Cephalobomorpha</taxon>
        <taxon>Cephaloboidea</taxon>
        <taxon>Cephalobidae</taxon>
        <taxon>Acrobeloides</taxon>
    </lineage>
</organism>
<feature type="domain" description="Thioesterase" evidence="24">
    <location>
        <begin position="72"/>
        <end position="145"/>
    </location>
</feature>
<dbReference type="GO" id="GO:0005739">
    <property type="term" value="C:mitochondrion"/>
    <property type="evidence" value="ECO:0007669"/>
    <property type="project" value="UniProtKB-SubCell"/>
</dbReference>
<evidence type="ECO:0000256" key="14">
    <source>
        <dbReference type="ARBA" id="ARBA00047969"/>
    </source>
</evidence>
<proteinExistence type="inferred from homology"/>
<accession>A0A914EGM6</accession>
<dbReference type="GO" id="GO:0006629">
    <property type="term" value="P:lipid metabolic process"/>
    <property type="evidence" value="ECO:0007669"/>
    <property type="project" value="UniProtKB-KW"/>
</dbReference>
<evidence type="ECO:0000256" key="6">
    <source>
        <dbReference type="ARBA" id="ARBA00022490"/>
    </source>
</evidence>
<evidence type="ECO:0000256" key="18">
    <source>
        <dbReference type="ARBA" id="ARBA00058205"/>
    </source>
</evidence>
<evidence type="ECO:0000256" key="16">
    <source>
        <dbReference type="ARBA" id="ARBA00050199"/>
    </source>
</evidence>
<dbReference type="NCBIfam" id="TIGR00369">
    <property type="entry name" value="unchar_dom_1"/>
    <property type="match status" value="1"/>
</dbReference>
<evidence type="ECO:0000256" key="7">
    <source>
        <dbReference type="ARBA" id="ARBA00022801"/>
    </source>
</evidence>
<comment type="subunit">
    <text evidence="19">Homotetramer. Interacts with PCTP.</text>
</comment>
<evidence type="ECO:0000256" key="10">
    <source>
        <dbReference type="ARBA" id="ARBA00023128"/>
    </source>
</evidence>
<evidence type="ECO:0000256" key="22">
    <source>
        <dbReference type="ARBA" id="ARBA00081533"/>
    </source>
</evidence>
<dbReference type="InterPro" id="IPR029069">
    <property type="entry name" value="HotDog_dom_sf"/>
</dbReference>
<name>A0A914EGM6_9BILA</name>